<dbReference type="Gene3D" id="3.30.200.20">
    <property type="entry name" value="Phosphorylase Kinase, domain 1"/>
    <property type="match status" value="1"/>
</dbReference>
<accession>A0A370U9T6</accession>
<evidence type="ECO:0000313" key="2">
    <source>
        <dbReference type="EMBL" id="RDL44549.1"/>
    </source>
</evidence>
<dbReference type="Gene3D" id="3.90.1200.10">
    <property type="match status" value="1"/>
</dbReference>
<dbReference type="EMBL" id="QKRA01000003">
    <property type="protein sequence ID" value="RDL44549.1"/>
    <property type="molecule type" value="Genomic_DNA"/>
</dbReference>
<keyword evidence="3" id="KW-1185">Reference proteome</keyword>
<dbReference type="InterPro" id="IPR011009">
    <property type="entry name" value="Kinase-like_dom_sf"/>
</dbReference>
<dbReference type="RefSeq" id="WP_115467812.1">
    <property type="nucleotide sequence ID" value="NZ_QKRA01000003.1"/>
</dbReference>
<evidence type="ECO:0000259" key="1">
    <source>
        <dbReference type="Pfam" id="PF01636"/>
    </source>
</evidence>
<dbReference type="OrthoDB" id="9787207at2"/>
<sequence>MNKQDTEAQIGIEIQSFLQGLGISLNLVQPLPSDASARRYYRLADKGRMLMQEVPGSKDFNQYLIVAEHLFRLGFSVPQVFAVDHSNNLALIEDFGDMTYTRAFAKGHSESDLYALAIDTILALHAHSEATDVNLPEYDEPLLMEELTVFSQWFAPYVQPNIDVAEFEQRFLSFWQAPIKSVSGISDALVLRDFHVDNLMLLEGRSDIKACGLLDFQDAVLGCAQYDLVSILQDARRDLPEGLEETLLTQYLTHRPELDTSLFMKRYWILAAQRHARIAGVFIRLMKRDGKDNYLAFMPRVLKQLKTALNRAGFVELESFLQAELGEWWQWLPATELTSTTGDHNV</sequence>
<organism evidence="2 3">
    <name type="scientific">Marinomonas piezotolerans</name>
    <dbReference type="NCBI Taxonomy" id="2213058"/>
    <lineage>
        <taxon>Bacteria</taxon>
        <taxon>Pseudomonadati</taxon>
        <taxon>Pseudomonadota</taxon>
        <taxon>Gammaproteobacteria</taxon>
        <taxon>Oceanospirillales</taxon>
        <taxon>Oceanospirillaceae</taxon>
        <taxon>Marinomonas</taxon>
    </lineage>
</organism>
<keyword evidence="2" id="KW-0808">Transferase</keyword>
<dbReference type="AlphaFoldDB" id="A0A370U9T6"/>
<dbReference type="GO" id="GO:0016740">
    <property type="term" value="F:transferase activity"/>
    <property type="evidence" value="ECO:0007669"/>
    <property type="project" value="UniProtKB-KW"/>
</dbReference>
<gene>
    <name evidence="2" type="ORF">DN730_09155</name>
</gene>
<feature type="domain" description="Aminoglycoside phosphotransferase" evidence="1">
    <location>
        <begin position="28"/>
        <end position="258"/>
    </location>
</feature>
<protein>
    <submittedName>
        <fullName evidence="2">Aminoglycoside phosphotransferase</fullName>
    </submittedName>
</protein>
<reference evidence="2 3" key="1">
    <citation type="submission" date="2018-06" db="EMBL/GenBank/DDBJ databases">
        <title>Marinomonas sp. YLB-05 draft genome sequence.</title>
        <authorList>
            <person name="Yu L."/>
            <person name="Tang X."/>
        </authorList>
    </citation>
    <scope>NUCLEOTIDE SEQUENCE [LARGE SCALE GENOMIC DNA]</scope>
    <source>
        <strain evidence="2 3">YLB-05</strain>
    </source>
</reference>
<dbReference type="Pfam" id="PF01636">
    <property type="entry name" value="APH"/>
    <property type="match status" value="1"/>
</dbReference>
<dbReference type="InterPro" id="IPR002575">
    <property type="entry name" value="Aminoglycoside_PTrfase"/>
</dbReference>
<proteinExistence type="predicted"/>
<evidence type="ECO:0000313" key="3">
    <source>
        <dbReference type="Proteomes" id="UP000254326"/>
    </source>
</evidence>
<comment type="caution">
    <text evidence="2">The sequence shown here is derived from an EMBL/GenBank/DDBJ whole genome shotgun (WGS) entry which is preliminary data.</text>
</comment>
<dbReference type="Proteomes" id="UP000254326">
    <property type="component" value="Unassembled WGS sequence"/>
</dbReference>
<dbReference type="SUPFAM" id="SSF56112">
    <property type="entry name" value="Protein kinase-like (PK-like)"/>
    <property type="match status" value="1"/>
</dbReference>
<name>A0A370U9T6_9GAMM</name>